<dbReference type="InterPro" id="IPR047655">
    <property type="entry name" value="Transpos_IS630-like"/>
</dbReference>
<evidence type="ECO:0000259" key="1">
    <source>
        <dbReference type="Pfam" id="PF13358"/>
    </source>
</evidence>
<keyword evidence="4" id="KW-1185">Reference proteome</keyword>
<comment type="caution">
    <text evidence="3">The sequence shown here is derived from an EMBL/GenBank/DDBJ whole genome shotgun (WGS) entry which is preliminary data.</text>
</comment>
<accession>A0A2T1GJZ0</accession>
<dbReference type="OrthoDB" id="467852at2"/>
<dbReference type="InterPro" id="IPR025959">
    <property type="entry name" value="Winged_HTH_dom"/>
</dbReference>
<evidence type="ECO:0000313" key="3">
    <source>
        <dbReference type="EMBL" id="PSB58128.1"/>
    </source>
</evidence>
<dbReference type="Pfam" id="PF13358">
    <property type="entry name" value="DDE_3"/>
    <property type="match status" value="1"/>
</dbReference>
<feature type="domain" description="Tc1-like transposase DDE" evidence="1">
    <location>
        <begin position="185"/>
        <end position="324"/>
    </location>
</feature>
<organism evidence="3 4">
    <name type="scientific">Chamaesiphon polymorphus CCALA 037</name>
    <dbReference type="NCBI Taxonomy" id="2107692"/>
    <lineage>
        <taxon>Bacteria</taxon>
        <taxon>Bacillati</taxon>
        <taxon>Cyanobacteriota</taxon>
        <taxon>Cyanophyceae</taxon>
        <taxon>Gomontiellales</taxon>
        <taxon>Chamaesiphonaceae</taxon>
        <taxon>Chamaesiphon</taxon>
    </lineage>
</organism>
<dbReference type="NCBIfam" id="NF033545">
    <property type="entry name" value="transpos_IS630"/>
    <property type="match status" value="1"/>
</dbReference>
<sequence>MPKKVELVNHLSAEELKAAYRSSQDAIESRRWHLLWKVATGWTIKNSALAVGLEYEYARRIVKKYNTEGKTAVINKKKAVNRQGRTALLDRQQLQELAAALKEKPADGGLWTGAKVAKWIEEKTGHKKVWSQRGWDYLKKSNYSWKIPRQKHRKGDPQAQSEFKSELPEKVRQMQVRNPGATVELWFMDEHRVGLKPIIRRTWTPIGSKPVAIVEHRYEWLYVYGFVHPQSGRTHWFLIPRVNIEWFNLAIASFAAAIEVSENKKVMLVLDRAGWHRSPQVELPPAIELELLPAYSPELQPAERLWKLVDEPLVNQHFETIDRLEEVLSKRCCILAGMTEEIHNLTAYHWLPAA</sequence>
<dbReference type="EMBL" id="PVWO01000047">
    <property type="protein sequence ID" value="PSB58128.1"/>
    <property type="molecule type" value="Genomic_DNA"/>
</dbReference>
<dbReference type="Proteomes" id="UP000238937">
    <property type="component" value="Unassembled WGS sequence"/>
</dbReference>
<dbReference type="AlphaFoldDB" id="A0A2T1GJZ0"/>
<dbReference type="InterPro" id="IPR038717">
    <property type="entry name" value="Tc1-like_DDE_dom"/>
</dbReference>
<dbReference type="Pfam" id="PF13592">
    <property type="entry name" value="HTH_33"/>
    <property type="match status" value="1"/>
</dbReference>
<evidence type="ECO:0000313" key="4">
    <source>
        <dbReference type="Proteomes" id="UP000238937"/>
    </source>
</evidence>
<dbReference type="GO" id="GO:0003676">
    <property type="term" value="F:nucleic acid binding"/>
    <property type="evidence" value="ECO:0007669"/>
    <property type="project" value="InterPro"/>
</dbReference>
<protein>
    <submittedName>
        <fullName evidence="3">Transposase</fullName>
    </submittedName>
</protein>
<dbReference type="RefSeq" id="WP_106301447.1">
    <property type="nucleotide sequence ID" value="NZ_PVWO01000047.1"/>
</dbReference>
<evidence type="ECO:0000259" key="2">
    <source>
        <dbReference type="Pfam" id="PF13592"/>
    </source>
</evidence>
<gene>
    <name evidence="3" type="ORF">C7B77_05940</name>
</gene>
<reference evidence="3 4" key="1">
    <citation type="submission" date="2018-03" db="EMBL/GenBank/DDBJ databases">
        <title>The ancient ancestry and fast evolution of plastids.</title>
        <authorList>
            <person name="Moore K.R."/>
            <person name="Magnabosco C."/>
            <person name="Momper L."/>
            <person name="Gold D.A."/>
            <person name="Bosak T."/>
            <person name="Fournier G.P."/>
        </authorList>
    </citation>
    <scope>NUCLEOTIDE SEQUENCE [LARGE SCALE GENOMIC DNA]</scope>
    <source>
        <strain evidence="3 4">CCALA 037</strain>
    </source>
</reference>
<name>A0A2T1GJZ0_9CYAN</name>
<feature type="domain" description="Winged helix-turn helix" evidence="2">
    <location>
        <begin position="107"/>
        <end position="166"/>
    </location>
</feature>
<proteinExistence type="predicted"/>
<dbReference type="InterPro" id="IPR036397">
    <property type="entry name" value="RNaseH_sf"/>
</dbReference>
<dbReference type="Gene3D" id="3.30.420.10">
    <property type="entry name" value="Ribonuclease H-like superfamily/Ribonuclease H"/>
    <property type="match status" value="1"/>
</dbReference>